<feature type="region of interest" description="Disordered" evidence="1">
    <location>
        <begin position="436"/>
        <end position="457"/>
    </location>
</feature>
<evidence type="ECO:0000256" key="1">
    <source>
        <dbReference type="SAM" id="MobiDB-lite"/>
    </source>
</evidence>
<evidence type="ECO:0000256" key="2">
    <source>
        <dbReference type="SAM" id="SignalP"/>
    </source>
</evidence>
<evidence type="ECO:0000313" key="5">
    <source>
        <dbReference type="Proteomes" id="UP000748752"/>
    </source>
</evidence>
<gene>
    <name evidence="4" type="ORF">CKO31_03755</name>
</gene>
<dbReference type="RefSeq" id="WP_200234210.1">
    <property type="nucleotide sequence ID" value="NZ_NRRV01000006.1"/>
</dbReference>
<feature type="signal peptide" evidence="2">
    <location>
        <begin position="1"/>
        <end position="26"/>
    </location>
</feature>
<organism evidence="4 5">
    <name type="scientific">Thiohalocapsa halophila</name>
    <dbReference type="NCBI Taxonomy" id="69359"/>
    <lineage>
        <taxon>Bacteria</taxon>
        <taxon>Pseudomonadati</taxon>
        <taxon>Pseudomonadota</taxon>
        <taxon>Gammaproteobacteria</taxon>
        <taxon>Chromatiales</taxon>
        <taxon>Chromatiaceae</taxon>
        <taxon>Thiohalocapsa</taxon>
    </lineage>
</organism>
<evidence type="ECO:0000313" key="4">
    <source>
        <dbReference type="EMBL" id="MBK1629869.1"/>
    </source>
</evidence>
<dbReference type="InterPro" id="IPR011045">
    <property type="entry name" value="N2O_reductase_N"/>
</dbReference>
<keyword evidence="2" id="KW-0732">Signal</keyword>
<dbReference type="Proteomes" id="UP000748752">
    <property type="component" value="Unassembled WGS sequence"/>
</dbReference>
<accession>A0ABS1CDA4</accession>
<dbReference type="SUPFAM" id="SSF51004">
    <property type="entry name" value="C-terminal (heme d1) domain of cytochrome cd1-nitrite reductase"/>
    <property type="match status" value="1"/>
</dbReference>
<comment type="caution">
    <text evidence="4">The sequence shown here is derived from an EMBL/GenBank/DDBJ whole genome shotgun (WGS) entry which is preliminary data.</text>
</comment>
<dbReference type="InterPro" id="IPR015943">
    <property type="entry name" value="WD40/YVTN_repeat-like_dom_sf"/>
</dbReference>
<dbReference type="SUPFAM" id="SSF50974">
    <property type="entry name" value="Nitrous oxide reductase, N-terminal domain"/>
    <property type="match status" value="1"/>
</dbReference>
<feature type="chain" id="PRO_5047446705" description="Choice-of-anchor I domain-containing protein" evidence="2">
    <location>
        <begin position="27"/>
        <end position="578"/>
    </location>
</feature>
<protein>
    <recommendedName>
        <fullName evidence="3">Choice-of-anchor I domain-containing protein</fullName>
    </recommendedName>
</protein>
<dbReference type="EMBL" id="NRRV01000006">
    <property type="protein sequence ID" value="MBK1629869.1"/>
    <property type="molecule type" value="Genomic_DNA"/>
</dbReference>
<dbReference type="PANTHER" id="PTHR46928:SF1">
    <property type="entry name" value="MESENCHYME-SPECIFIC CELL SURFACE GLYCOPROTEIN"/>
    <property type="match status" value="1"/>
</dbReference>
<name>A0ABS1CDA4_9GAMM</name>
<evidence type="ECO:0000259" key="3">
    <source>
        <dbReference type="Pfam" id="PF22494"/>
    </source>
</evidence>
<dbReference type="Pfam" id="PF22494">
    <property type="entry name" value="choice_anch_I"/>
    <property type="match status" value="1"/>
</dbReference>
<reference evidence="4 5" key="1">
    <citation type="journal article" date="2020" name="Microorganisms">
        <title>Osmotic Adaptation and Compatible Solute Biosynthesis of Phototrophic Bacteria as Revealed from Genome Analyses.</title>
        <authorList>
            <person name="Imhoff J.F."/>
            <person name="Rahn T."/>
            <person name="Kunzel S."/>
            <person name="Keller A."/>
            <person name="Neulinger S.C."/>
        </authorList>
    </citation>
    <scope>NUCLEOTIDE SEQUENCE [LARGE SCALE GENOMIC DNA]</scope>
    <source>
        <strain evidence="4 5">DSM 6210</strain>
    </source>
</reference>
<dbReference type="PANTHER" id="PTHR46928">
    <property type="entry name" value="MESENCHYME-SPECIFIC CELL SURFACE GLYCOPROTEIN"/>
    <property type="match status" value="1"/>
</dbReference>
<dbReference type="InterPro" id="IPR055188">
    <property type="entry name" value="Choice_anch_I"/>
</dbReference>
<dbReference type="Gene3D" id="2.130.10.10">
    <property type="entry name" value="YVTN repeat-like/Quinoprotein amine dehydrogenase"/>
    <property type="match status" value="1"/>
</dbReference>
<dbReference type="InterPro" id="IPR011048">
    <property type="entry name" value="Haem_d1_sf"/>
</dbReference>
<dbReference type="NCBIfam" id="NF038117">
    <property type="entry name" value="choice_anch_I"/>
    <property type="match status" value="1"/>
</dbReference>
<keyword evidence="5" id="KW-1185">Reference proteome</keyword>
<dbReference type="InterPro" id="IPR052956">
    <property type="entry name" value="Mesenchyme-surface_protein"/>
</dbReference>
<sequence>MQTFARSVLAAGIVAAGVLPTTTALAAPFVSFDKAWTHFASVSQGDPQTDVFDESAAEIVAHDSATQRVFVVNGDLSRVDVLDAADGNFLGSLDVSSFGGPNSVAVKNGTVAVAVENATSAQTDGSVVFFDAADTDIGSGGTSTGNATVGPLPDMVTFTPDGSKVIVANEGEPDFYGQDGTDPEGSISIVDISGGVAGASVSTAGFTGFNKTDLVNDGVRITGPGTGGAGEATAAQDIEPEYIAVSEDGSKAYVTLQENNAVAVVDIDSATVEAVRSLGFKDHGADGSGLDASDRDDAVNIRTWDNVKGMPMPDTIGAYTAGGKTYYVTANEGDSREYDEIPSGSNGTVYSDETRVEDVTLGAGFPADARDEDQLGRLQMSSVDIDGSTPTTYDEIMSFGTRSFSIWDGDSGDLVWDSGDFFERFTADLSLTDLDGNPVFNSDNDGNDSFDSRSDAKGPEPEALVIGQIYNNTLAFVGLERIGGIMVFDITDPTSPFFLHYLLDRDFTVAADSIAAGDIGPEGLYFVTPEASPFGRFGLVVANEVSGSTSWYNIQVPLPAPLALFAAGLPLLLLARRR</sequence>
<proteinExistence type="predicted"/>
<feature type="domain" description="Choice-of-anchor I" evidence="3">
    <location>
        <begin position="55"/>
        <end position="554"/>
    </location>
</feature>